<evidence type="ECO:0000256" key="1">
    <source>
        <dbReference type="SAM" id="MobiDB-lite"/>
    </source>
</evidence>
<dbReference type="Proteomes" id="UP000306324">
    <property type="component" value="Unassembled WGS sequence"/>
</dbReference>
<organism evidence="3 4">
    <name type="scientific">Candidatus Accumulibacter phosphatis</name>
    <dbReference type="NCBI Taxonomy" id="327160"/>
    <lineage>
        <taxon>Bacteria</taxon>
        <taxon>Pseudomonadati</taxon>
        <taxon>Pseudomonadota</taxon>
        <taxon>Betaproteobacteria</taxon>
        <taxon>Candidatus Accumulibacter</taxon>
    </lineage>
</organism>
<feature type="region of interest" description="Disordered" evidence="1">
    <location>
        <begin position="23"/>
        <end position="94"/>
    </location>
</feature>
<evidence type="ECO:0000313" key="4">
    <source>
        <dbReference type="Proteomes" id="UP000306324"/>
    </source>
</evidence>
<feature type="signal peptide" evidence="2">
    <location>
        <begin position="1"/>
        <end position="24"/>
    </location>
</feature>
<evidence type="ECO:0000313" key="3">
    <source>
        <dbReference type="EMBL" id="TMQ74898.1"/>
    </source>
</evidence>
<name>A0A5S4EHW2_9PROT</name>
<gene>
    <name evidence="3" type="ORF">ACCUM_2499</name>
</gene>
<feature type="chain" id="PRO_5024381428" evidence="2">
    <location>
        <begin position="25"/>
        <end position="94"/>
    </location>
</feature>
<proteinExistence type="predicted"/>
<comment type="caution">
    <text evidence="3">The sequence shown here is derived from an EMBL/GenBank/DDBJ whole genome shotgun (WGS) entry which is preliminary data.</text>
</comment>
<feature type="compositionally biased region" description="Basic and acidic residues" evidence="1">
    <location>
        <begin position="50"/>
        <end position="64"/>
    </location>
</feature>
<protein>
    <submittedName>
        <fullName evidence="3">Uncharacterized protein</fullName>
    </submittedName>
</protein>
<sequence>MKPQSILSAGLFAAILAFSVGAQAASDTDKAAEGKDPAAGAQAPAASVKAENKARPHSHLEEKTGVPQKTPEPQSDKPNPAKDMSKHYHPRDMK</sequence>
<dbReference type="AlphaFoldDB" id="A0A5S4EHW2"/>
<keyword evidence="2" id="KW-0732">Signal</keyword>
<dbReference type="RefSeq" id="WP_138679011.1">
    <property type="nucleotide sequence ID" value="NZ_SWAD01000139.1"/>
</dbReference>
<reference evidence="3 4" key="1">
    <citation type="submission" date="2019-04" db="EMBL/GenBank/DDBJ databases">
        <title>A novel phosphate-accumulating bacterium identified in bioreactor for phosphate removal from wastewater.</title>
        <authorList>
            <person name="Kotlyarov R.Y."/>
            <person name="Beletsky A.V."/>
            <person name="Kallistova A.Y."/>
            <person name="Dorofeev A.G."/>
            <person name="Nikolaev Y.Y."/>
            <person name="Pimenov N.V."/>
            <person name="Ravin N.V."/>
            <person name="Mardanov A.V."/>
        </authorList>
    </citation>
    <scope>NUCLEOTIDE SEQUENCE [LARGE SCALE GENOMIC DNA]</scope>
    <source>
        <strain evidence="3 4">Bin19</strain>
    </source>
</reference>
<accession>A0A5S4EHW2</accession>
<dbReference type="OrthoDB" id="9182877at2"/>
<feature type="compositionally biased region" description="Low complexity" evidence="1">
    <location>
        <begin position="38"/>
        <end position="49"/>
    </location>
</feature>
<dbReference type="EMBL" id="SWAD01000139">
    <property type="protein sequence ID" value="TMQ74898.1"/>
    <property type="molecule type" value="Genomic_DNA"/>
</dbReference>
<feature type="compositionally biased region" description="Basic and acidic residues" evidence="1">
    <location>
        <begin position="27"/>
        <end position="36"/>
    </location>
</feature>
<evidence type="ECO:0000256" key="2">
    <source>
        <dbReference type="SAM" id="SignalP"/>
    </source>
</evidence>
<feature type="compositionally biased region" description="Basic and acidic residues" evidence="1">
    <location>
        <begin position="79"/>
        <end position="94"/>
    </location>
</feature>
<keyword evidence="4" id="KW-1185">Reference proteome</keyword>